<dbReference type="PANTHER" id="PTHR40547:SF1">
    <property type="entry name" value="SLL0298 PROTEIN"/>
    <property type="match status" value="1"/>
</dbReference>
<evidence type="ECO:0000259" key="3">
    <source>
        <dbReference type="Pfam" id="PF09835"/>
    </source>
</evidence>
<evidence type="ECO:0000256" key="2">
    <source>
        <dbReference type="SAM" id="Phobius"/>
    </source>
</evidence>
<keyword evidence="2" id="KW-0812">Transmembrane</keyword>
<evidence type="ECO:0000313" key="5">
    <source>
        <dbReference type="Proteomes" id="UP000184066"/>
    </source>
</evidence>
<evidence type="ECO:0000256" key="1">
    <source>
        <dbReference type="SAM" id="MobiDB-lite"/>
    </source>
</evidence>
<feature type="domain" description="DUF2062" evidence="3">
    <location>
        <begin position="31"/>
        <end position="167"/>
    </location>
</feature>
<dbReference type="AlphaFoldDB" id="A0A1M7S969"/>
<dbReference type="Proteomes" id="UP000184066">
    <property type="component" value="Unassembled WGS sequence"/>
</dbReference>
<organism evidence="4 5">
    <name type="scientific">Oceanicella actignis</name>
    <dbReference type="NCBI Taxonomy" id="1189325"/>
    <lineage>
        <taxon>Bacteria</taxon>
        <taxon>Pseudomonadati</taxon>
        <taxon>Pseudomonadota</taxon>
        <taxon>Alphaproteobacteria</taxon>
        <taxon>Rhodobacterales</taxon>
        <taxon>Paracoccaceae</taxon>
        <taxon>Oceanicella</taxon>
    </lineage>
</organism>
<sequence>MIFKRRDKAPVLVRLRELLVPRKGWRRGYLYIGKRMQRLPDTPHRIALGFACGVFVSFTPFFGLHFVLAAALAWLLGGNILASALGTFVGNPATFPVIAGSALYIGFHLTGVHVPPPQDFSLGWLWANLESILVPYLLGGLGPGLICAWGFYALVRPIVAAYQSRRRERLMAAARRRVHEHANRLRARKARRRGGDEAAADDAA</sequence>
<dbReference type="PANTHER" id="PTHR40547">
    <property type="entry name" value="SLL0298 PROTEIN"/>
    <property type="match status" value="1"/>
</dbReference>
<dbReference type="EMBL" id="FRDL01000002">
    <property type="protein sequence ID" value="SHN54990.1"/>
    <property type="molecule type" value="Genomic_DNA"/>
</dbReference>
<evidence type="ECO:0000313" key="4">
    <source>
        <dbReference type="EMBL" id="SHN54990.1"/>
    </source>
</evidence>
<dbReference type="OrthoDB" id="7360463at2"/>
<name>A0A1M7S969_9RHOB</name>
<dbReference type="STRING" id="1189325.SAMN04488119_103437"/>
<accession>A0A1M7S969</accession>
<dbReference type="InterPro" id="IPR018639">
    <property type="entry name" value="DUF2062"/>
</dbReference>
<gene>
    <name evidence="4" type="ORF">SAMN05216200_10271</name>
</gene>
<dbReference type="Pfam" id="PF09835">
    <property type="entry name" value="DUF2062"/>
    <property type="match status" value="1"/>
</dbReference>
<dbReference type="RefSeq" id="WP_072746177.1">
    <property type="nucleotide sequence ID" value="NZ_FOHL01000003.1"/>
</dbReference>
<feature type="transmembrane region" description="Helical" evidence="2">
    <location>
        <begin position="134"/>
        <end position="159"/>
    </location>
</feature>
<keyword evidence="2" id="KW-0472">Membrane</keyword>
<keyword evidence="2" id="KW-1133">Transmembrane helix</keyword>
<reference evidence="4 5" key="1">
    <citation type="submission" date="2016-12" db="EMBL/GenBank/DDBJ databases">
        <authorList>
            <person name="Song W.-J."/>
            <person name="Kurnit D.M."/>
        </authorList>
    </citation>
    <scope>NUCLEOTIDE SEQUENCE [LARGE SCALE GENOMIC DNA]</scope>
    <source>
        <strain evidence="4 5">CGMCC 1.10808</strain>
    </source>
</reference>
<feature type="transmembrane region" description="Helical" evidence="2">
    <location>
        <begin position="44"/>
        <end position="62"/>
    </location>
</feature>
<feature type="transmembrane region" description="Helical" evidence="2">
    <location>
        <begin position="95"/>
        <end position="114"/>
    </location>
</feature>
<proteinExistence type="predicted"/>
<keyword evidence="5" id="KW-1185">Reference proteome</keyword>
<feature type="transmembrane region" description="Helical" evidence="2">
    <location>
        <begin position="68"/>
        <end position="88"/>
    </location>
</feature>
<feature type="region of interest" description="Disordered" evidence="1">
    <location>
        <begin position="184"/>
        <end position="204"/>
    </location>
</feature>
<protein>
    <recommendedName>
        <fullName evidence="3">DUF2062 domain-containing protein</fullName>
    </recommendedName>
</protein>